<sequence>MKKKLFILALVAILSSNLVAGIFGGGSSSIGKLVTLVTKISDTQVKMQLEQIEQGLRQMEMLQNQATNMLNIDGALAASQLMGLQNSFQSILNIQNQVKSQINDFNNFQNQFKSVYTEFESLKNLSPDQYIAQANKILAQSRNVVEDGLRAVGIANPQQMQNDAQRVQALMSAANTVQGQKAAIQANIQMAGMSYQVLNDLKLLLSQSLATQNTAMMTEIQKEQIAREEYNTLMNGKIDTSNKSSGLRDLLEGKDIK</sequence>
<dbReference type="EMBL" id="JACJLT010000065">
    <property type="protein sequence ID" value="MBM6875508.1"/>
    <property type="molecule type" value="Genomic_DNA"/>
</dbReference>
<dbReference type="Proteomes" id="UP000728968">
    <property type="component" value="Unassembled WGS sequence"/>
</dbReference>
<keyword evidence="4" id="KW-1185">Reference proteome</keyword>
<feature type="chain" id="PRO_5046424416" description="Conjugal transfer protein TrbJ" evidence="2">
    <location>
        <begin position="21"/>
        <end position="257"/>
    </location>
</feature>
<organism evidence="3 4">
    <name type="scientific">Fusobacterium mortiferum</name>
    <dbReference type="NCBI Taxonomy" id="850"/>
    <lineage>
        <taxon>Bacteria</taxon>
        <taxon>Fusobacteriati</taxon>
        <taxon>Fusobacteriota</taxon>
        <taxon>Fusobacteriia</taxon>
        <taxon>Fusobacteriales</taxon>
        <taxon>Fusobacteriaceae</taxon>
        <taxon>Fusobacterium</taxon>
    </lineage>
</organism>
<dbReference type="RefSeq" id="WP_204716324.1">
    <property type="nucleotide sequence ID" value="NZ_JACJLT010000065.1"/>
</dbReference>
<gene>
    <name evidence="3" type="ORF">H6A04_07575</name>
</gene>
<keyword evidence="2" id="KW-0732">Signal</keyword>
<evidence type="ECO:0000256" key="2">
    <source>
        <dbReference type="SAM" id="SignalP"/>
    </source>
</evidence>
<feature type="signal peptide" evidence="2">
    <location>
        <begin position="1"/>
        <end position="20"/>
    </location>
</feature>
<reference evidence="3 4" key="1">
    <citation type="journal article" date="2021" name="Sci. Rep.">
        <title>The distribution of antibiotic resistance genes in chicken gut microbiota commensals.</title>
        <authorList>
            <person name="Juricova H."/>
            <person name="Matiasovicova J."/>
            <person name="Kubasova T."/>
            <person name="Cejkova D."/>
            <person name="Rychlik I."/>
        </authorList>
    </citation>
    <scope>NUCLEOTIDE SEQUENCE [LARGE SCALE GENOMIC DNA]</scope>
    <source>
        <strain evidence="3 4">An425</strain>
    </source>
</reference>
<dbReference type="SUPFAM" id="SSF101082">
    <property type="entry name" value="Typo IV secretion system protein TraC"/>
    <property type="match status" value="1"/>
</dbReference>
<proteinExistence type="predicted"/>
<evidence type="ECO:0000256" key="1">
    <source>
        <dbReference type="SAM" id="MobiDB-lite"/>
    </source>
</evidence>
<evidence type="ECO:0000313" key="3">
    <source>
        <dbReference type="EMBL" id="MBM6875508.1"/>
    </source>
</evidence>
<feature type="region of interest" description="Disordered" evidence="1">
    <location>
        <begin position="236"/>
        <end position="257"/>
    </location>
</feature>
<protein>
    <recommendedName>
        <fullName evidence="5">Conjugal transfer protein TrbJ</fullName>
    </recommendedName>
</protein>
<evidence type="ECO:0000313" key="4">
    <source>
        <dbReference type="Proteomes" id="UP000728968"/>
    </source>
</evidence>
<accession>A0ABS2G433</accession>
<name>A0ABS2G433_FUSMR</name>
<evidence type="ECO:0008006" key="5">
    <source>
        <dbReference type="Google" id="ProtNLM"/>
    </source>
</evidence>
<feature type="compositionally biased region" description="Polar residues" evidence="1">
    <location>
        <begin position="236"/>
        <end position="245"/>
    </location>
</feature>
<comment type="caution">
    <text evidence="3">The sequence shown here is derived from an EMBL/GenBank/DDBJ whole genome shotgun (WGS) entry which is preliminary data.</text>
</comment>